<dbReference type="Pfam" id="PF10502">
    <property type="entry name" value="Peptidase_S26"/>
    <property type="match status" value="1"/>
</dbReference>
<evidence type="ECO:0000256" key="3">
    <source>
        <dbReference type="ARBA" id="ARBA00009370"/>
    </source>
</evidence>
<name>D3Q213_STANL</name>
<evidence type="ECO:0000256" key="7">
    <source>
        <dbReference type="RuleBase" id="RU362042"/>
    </source>
</evidence>
<keyword evidence="7" id="KW-0472">Membrane</keyword>
<dbReference type="EC" id="3.4.21.89" evidence="4 7"/>
<feature type="region of interest" description="Disordered" evidence="8">
    <location>
        <begin position="1"/>
        <end position="21"/>
    </location>
</feature>
<evidence type="ECO:0000313" key="10">
    <source>
        <dbReference type="EMBL" id="ADD41880.1"/>
    </source>
</evidence>
<dbReference type="PANTHER" id="PTHR43390:SF1">
    <property type="entry name" value="CHLOROPLAST PROCESSING PEPTIDASE"/>
    <property type="match status" value="1"/>
</dbReference>
<dbReference type="GO" id="GO:0006465">
    <property type="term" value="P:signal peptide processing"/>
    <property type="evidence" value="ECO:0007669"/>
    <property type="project" value="InterPro"/>
</dbReference>
<dbReference type="eggNOG" id="COG0681">
    <property type="taxonomic scope" value="Bacteria"/>
</dbReference>
<keyword evidence="11" id="KW-1185">Reference proteome</keyword>
<evidence type="ECO:0000256" key="5">
    <source>
        <dbReference type="ARBA" id="ARBA00022801"/>
    </source>
</evidence>
<dbReference type="InterPro" id="IPR019757">
    <property type="entry name" value="Pept_S26A_signal_pept_1_Lys-AS"/>
</dbReference>
<keyword evidence="7" id="KW-0812">Transmembrane</keyword>
<feature type="active site" evidence="6">
    <location>
        <position position="59"/>
    </location>
</feature>
<dbReference type="InterPro" id="IPR019533">
    <property type="entry name" value="Peptidase_S26"/>
</dbReference>
<organism evidence="10 11">
    <name type="scientific">Stackebrandtia nassauensis (strain DSM 44728 / CIP 108903 / NRRL B-16338 / NBRC 102104 / LLR-40K-21)</name>
    <dbReference type="NCBI Taxonomy" id="446470"/>
    <lineage>
        <taxon>Bacteria</taxon>
        <taxon>Bacillati</taxon>
        <taxon>Actinomycetota</taxon>
        <taxon>Actinomycetes</taxon>
        <taxon>Glycomycetales</taxon>
        <taxon>Glycomycetaceae</taxon>
        <taxon>Stackebrandtia</taxon>
    </lineage>
</organism>
<comment type="similarity">
    <text evidence="3 7">Belongs to the peptidase S26 family.</text>
</comment>
<dbReference type="AlphaFoldDB" id="D3Q213"/>
<dbReference type="STRING" id="446470.Snas_2188"/>
<proteinExistence type="inferred from homology"/>
<evidence type="ECO:0000259" key="9">
    <source>
        <dbReference type="Pfam" id="PF10502"/>
    </source>
</evidence>
<dbReference type="PROSITE" id="PS00761">
    <property type="entry name" value="SPASE_I_3"/>
    <property type="match status" value="1"/>
</dbReference>
<dbReference type="KEGG" id="sna:Snas_2188"/>
<dbReference type="GO" id="GO:0005886">
    <property type="term" value="C:plasma membrane"/>
    <property type="evidence" value="ECO:0007669"/>
    <property type="project" value="UniProtKB-SubCell"/>
</dbReference>
<dbReference type="PROSITE" id="PS00760">
    <property type="entry name" value="SPASE_I_2"/>
    <property type="match status" value="1"/>
</dbReference>
<evidence type="ECO:0000256" key="6">
    <source>
        <dbReference type="PIRSR" id="PIRSR600223-1"/>
    </source>
</evidence>
<keyword evidence="5 7" id="KW-0378">Hydrolase</keyword>
<gene>
    <name evidence="10" type="ordered locus">Snas_2188</name>
</gene>
<dbReference type="GO" id="GO:0009003">
    <property type="term" value="F:signal peptidase activity"/>
    <property type="evidence" value="ECO:0007669"/>
    <property type="project" value="UniProtKB-EC"/>
</dbReference>
<dbReference type="NCBIfam" id="TIGR02227">
    <property type="entry name" value="sigpep_I_bact"/>
    <property type="match status" value="1"/>
</dbReference>
<evidence type="ECO:0000256" key="2">
    <source>
        <dbReference type="ARBA" id="ARBA00004401"/>
    </source>
</evidence>
<protein>
    <recommendedName>
        <fullName evidence="4 7">Signal peptidase I</fullName>
        <ecNumber evidence="4 7">3.4.21.89</ecNumber>
    </recommendedName>
</protein>
<evidence type="ECO:0000313" key="11">
    <source>
        <dbReference type="Proteomes" id="UP000000844"/>
    </source>
</evidence>
<evidence type="ECO:0000256" key="1">
    <source>
        <dbReference type="ARBA" id="ARBA00000677"/>
    </source>
</evidence>
<dbReference type="InterPro" id="IPR019758">
    <property type="entry name" value="Pept_S26A_signal_pept_1_CS"/>
</dbReference>
<comment type="catalytic activity">
    <reaction evidence="1 7">
        <text>Cleavage of hydrophobic, N-terminal signal or leader sequences from secreted and periplasmic proteins.</text>
        <dbReference type="EC" id="3.4.21.89"/>
    </reaction>
</comment>
<dbReference type="HOGENOM" id="CLU_028723_0_0_11"/>
<dbReference type="InterPro" id="IPR000223">
    <property type="entry name" value="Pept_S26A_signal_pept_1"/>
</dbReference>
<dbReference type="Proteomes" id="UP000000844">
    <property type="component" value="Chromosome"/>
</dbReference>
<dbReference type="SUPFAM" id="SSF51306">
    <property type="entry name" value="LexA/Signal peptidase"/>
    <property type="match status" value="1"/>
</dbReference>
<dbReference type="EMBL" id="CP001778">
    <property type="protein sequence ID" value="ADD41880.1"/>
    <property type="molecule type" value="Genomic_DNA"/>
</dbReference>
<dbReference type="Gene3D" id="2.10.109.10">
    <property type="entry name" value="Umud Fragment, subunit A"/>
    <property type="match status" value="1"/>
</dbReference>
<keyword evidence="7" id="KW-0645">Protease</keyword>
<dbReference type="GO" id="GO:0004252">
    <property type="term" value="F:serine-type endopeptidase activity"/>
    <property type="evidence" value="ECO:0007669"/>
    <property type="project" value="InterPro"/>
</dbReference>
<evidence type="ECO:0000256" key="4">
    <source>
        <dbReference type="ARBA" id="ARBA00013208"/>
    </source>
</evidence>
<feature type="transmembrane region" description="Helical" evidence="7">
    <location>
        <begin position="31"/>
        <end position="54"/>
    </location>
</feature>
<accession>D3Q213</accession>
<dbReference type="PANTHER" id="PTHR43390">
    <property type="entry name" value="SIGNAL PEPTIDASE I"/>
    <property type="match status" value="1"/>
</dbReference>
<sequence>MPPGAVADDAEDNDKKPASKTKKKGSFWRELPVLLVVAVVVALLVRTFVLQSFWIPSGSMENTLQLNDYVLANKLIYDFRDPERGEIVVFKAPQSWQGAPGEEDFIKRVIAVGGDTVSYSKKDKHIRVNGEPLDEESYLYTNPETGKQQSPSLEDQEFKVKVPEGRLWVMGDHRWASGDSRERWERTEDEMESTIAVDSVIGKAFVLIWPVNRWDGLTIPDTFDGVPEPK</sequence>
<dbReference type="CDD" id="cd06530">
    <property type="entry name" value="S26_SPase_I"/>
    <property type="match status" value="1"/>
</dbReference>
<evidence type="ECO:0000256" key="8">
    <source>
        <dbReference type="SAM" id="MobiDB-lite"/>
    </source>
</evidence>
<reference evidence="10 11" key="1">
    <citation type="journal article" date="2009" name="Stand. Genomic Sci.">
        <title>Complete genome sequence of Stackebrandtia nassauensis type strain (LLR-40K-21).</title>
        <authorList>
            <person name="Munk C."/>
            <person name="Lapidus A."/>
            <person name="Copeland A."/>
            <person name="Jando M."/>
            <person name="Mayilraj S."/>
            <person name="Glavina Del Rio T."/>
            <person name="Nolan M."/>
            <person name="Chen F."/>
            <person name="Lucas S."/>
            <person name="Tice H."/>
            <person name="Cheng J.F."/>
            <person name="Han C."/>
            <person name="Detter J.C."/>
            <person name="Bruce D."/>
            <person name="Goodwin L."/>
            <person name="Chain P."/>
            <person name="Pitluck S."/>
            <person name="Goker M."/>
            <person name="Ovchinikova G."/>
            <person name="Pati A."/>
            <person name="Ivanova N."/>
            <person name="Mavromatis K."/>
            <person name="Chen A."/>
            <person name="Palaniappan K."/>
            <person name="Land M."/>
            <person name="Hauser L."/>
            <person name="Chang Y.J."/>
            <person name="Jeffries C.D."/>
            <person name="Bristow J."/>
            <person name="Eisen J.A."/>
            <person name="Markowitz V."/>
            <person name="Hugenholtz P."/>
            <person name="Kyrpides N.C."/>
            <person name="Klenk H.P."/>
        </authorList>
    </citation>
    <scope>NUCLEOTIDE SEQUENCE [LARGE SCALE GENOMIC DNA]</scope>
    <source>
        <strain evidence="11">DSM 44728 / CIP 108903 / NRRL B-16338 / NBRC 102104 / LLR-40K-21</strain>
    </source>
</reference>
<dbReference type="PRINTS" id="PR00727">
    <property type="entry name" value="LEADERPTASE"/>
</dbReference>
<comment type="subcellular location">
    <subcellularLocation>
        <location evidence="2">Cell membrane</location>
        <topology evidence="2">Single-pass type II membrane protein</topology>
    </subcellularLocation>
    <subcellularLocation>
        <location evidence="7">Membrane</location>
        <topology evidence="7">Single-pass type II membrane protein</topology>
    </subcellularLocation>
</comment>
<feature type="active site" evidence="6">
    <location>
        <position position="107"/>
    </location>
</feature>
<keyword evidence="7" id="KW-1133">Transmembrane helix</keyword>
<feature type="domain" description="Peptidase S26" evidence="9">
    <location>
        <begin position="29"/>
        <end position="209"/>
    </location>
</feature>
<dbReference type="InterPro" id="IPR036286">
    <property type="entry name" value="LexA/Signal_pep-like_sf"/>
</dbReference>